<feature type="compositionally biased region" description="Acidic residues" evidence="1">
    <location>
        <begin position="67"/>
        <end position="106"/>
    </location>
</feature>
<proteinExistence type="predicted"/>
<protein>
    <submittedName>
        <fullName evidence="2">Uncharacterized protein</fullName>
    </submittedName>
</protein>
<accession>A0A2L2DN22</accession>
<organismHost>
    <name type="scientific">Acanthamoeba polyphaga</name>
    <name type="common">Amoeba</name>
    <dbReference type="NCBI Taxonomy" id="5757"/>
</organismHost>
<dbReference type="EMBL" id="MG602508">
    <property type="protein sequence ID" value="AVG47565.1"/>
    <property type="molecule type" value="Genomic_DNA"/>
</dbReference>
<evidence type="ECO:0000256" key="1">
    <source>
        <dbReference type="SAM" id="MobiDB-lite"/>
    </source>
</evidence>
<dbReference type="Proteomes" id="UP000279644">
    <property type="component" value="Segment"/>
</dbReference>
<sequence>MNKDPEYFLQKARHFYNRAKNNIINEIDSNDEFSEIDSDNDSEIYSDNVFTSNVNPIYNTIRYNNNTDDEETDDGETDNEETDYGETDNEETYDEKTDYDETDYEPETIGSDSEYEYIKLEPINIENLIDEKLKKIPKIKSRYTRFYDPVSKHYFGIDKIFDNKTNGIRPDNKTTKTWYPKNPLSYNYTRDPKTGKIYRTVKTYDDKGNYANNFREVKRRNVKKPGTTYVVPMYKS</sequence>
<organism evidence="2">
    <name type="scientific">Acanthamoeba polyphaga mimivirus</name>
    <name type="common">APMV</name>
    <dbReference type="NCBI Taxonomy" id="212035"/>
    <lineage>
        <taxon>Viruses</taxon>
        <taxon>Varidnaviria</taxon>
        <taxon>Bamfordvirae</taxon>
        <taxon>Nucleocytoviricota</taxon>
        <taxon>Megaviricetes</taxon>
        <taxon>Imitervirales</taxon>
        <taxon>Mimiviridae</taxon>
        <taxon>Megamimivirinae</taxon>
        <taxon>Mimivirus</taxon>
        <taxon>Mimivirus bradfordmassiliense</taxon>
    </lineage>
</organism>
<reference evidence="2" key="1">
    <citation type="journal article" date="2017" name="Front. Microbiol.">
        <title>Genome Characterization of the First Mimiviruses of Lineage C Isolated in Brazil.</title>
        <authorList>
            <person name="Assis F.L."/>
            <person name="Franco-Luiz A.P.M."/>
            <person name="Dos Santos R.N."/>
            <person name="Campos F.S."/>
            <person name="Dornas F.P."/>
            <person name="Borato P.V.M."/>
            <person name="Franco A.C."/>
            <person name="Abrahao J.S."/>
            <person name="Colson P."/>
            <person name="Scola B."/>
        </authorList>
    </citation>
    <scope>NUCLEOTIDE SEQUENCE [LARGE SCALE GENOMIC DNA]</scope>
</reference>
<feature type="region of interest" description="Disordered" evidence="1">
    <location>
        <begin position="61"/>
        <end position="108"/>
    </location>
</feature>
<evidence type="ECO:0000313" key="2">
    <source>
        <dbReference type="EMBL" id="AVG47565.1"/>
    </source>
</evidence>
<name>A0A2L2DN22_MIMIV</name>